<gene>
    <name evidence="2" type="ORF">ARALYDRAFT_673360</name>
</gene>
<keyword evidence="3" id="KW-1185">Reference proteome</keyword>
<sequence length="181" mass="21510">MKCLQERGRRRSMQFWNWKEDSQSKRFYYDENLLHLVLKVHGFEEIQTFGGNFGDGQSQALENLRGLYGVVIRLKKIFRSIHRQRKRALKVKRQQEQDTPQEKAVGRLQLFVSNLQVFTETMSFWRIPEIAKLPVRPESTVTARRRTRNRGRDVWEDNRTVDEADNGERSVSEHSDRSCVQ</sequence>
<reference evidence="3" key="1">
    <citation type="journal article" date="2011" name="Nat. Genet.">
        <title>The Arabidopsis lyrata genome sequence and the basis of rapid genome size change.</title>
        <authorList>
            <person name="Hu T.T."/>
            <person name="Pattyn P."/>
            <person name="Bakker E.G."/>
            <person name="Cao J."/>
            <person name="Cheng J.-F."/>
            <person name="Clark R.M."/>
            <person name="Fahlgren N."/>
            <person name="Fawcett J.A."/>
            <person name="Grimwood J."/>
            <person name="Gundlach H."/>
            <person name="Haberer G."/>
            <person name="Hollister J.D."/>
            <person name="Ossowski S."/>
            <person name="Ottilar R.P."/>
            <person name="Salamov A.A."/>
            <person name="Schneeberger K."/>
            <person name="Spannagl M."/>
            <person name="Wang X."/>
            <person name="Yang L."/>
            <person name="Nasrallah M.E."/>
            <person name="Bergelson J."/>
            <person name="Carrington J.C."/>
            <person name="Gaut B.S."/>
            <person name="Schmutz J."/>
            <person name="Mayer K.F.X."/>
            <person name="Van de Peer Y."/>
            <person name="Grigoriev I.V."/>
            <person name="Nordborg M."/>
            <person name="Weigel D."/>
            <person name="Guo Y.-L."/>
        </authorList>
    </citation>
    <scope>NUCLEOTIDE SEQUENCE [LARGE SCALE GENOMIC DNA]</scope>
    <source>
        <strain evidence="3">cv. MN47</strain>
    </source>
</reference>
<dbReference type="Gramene" id="Al_scaffold_0003_2557">
    <property type="protein sequence ID" value="Al_scaffold_0003_2557"/>
    <property type="gene ID" value="Al_scaffold_0003_2557"/>
</dbReference>
<evidence type="ECO:0000313" key="3">
    <source>
        <dbReference type="Proteomes" id="UP000008694"/>
    </source>
</evidence>
<dbReference type="Proteomes" id="UP000008694">
    <property type="component" value="Unassembled WGS sequence"/>
</dbReference>
<name>D7L3F3_ARALL</name>
<dbReference type="EMBL" id="GL348715">
    <property type="protein sequence ID" value="EFH59708.1"/>
    <property type="molecule type" value="Genomic_DNA"/>
</dbReference>
<organism evidence="3">
    <name type="scientific">Arabidopsis lyrata subsp. lyrata</name>
    <name type="common">Lyre-leaved rock-cress</name>
    <dbReference type="NCBI Taxonomy" id="81972"/>
    <lineage>
        <taxon>Eukaryota</taxon>
        <taxon>Viridiplantae</taxon>
        <taxon>Streptophyta</taxon>
        <taxon>Embryophyta</taxon>
        <taxon>Tracheophyta</taxon>
        <taxon>Spermatophyta</taxon>
        <taxon>Magnoliopsida</taxon>
        <taxon>eudicotyledons</taxon>
        <taxon>Gunneridae</taxon>
        <taxon>Pentapetalae</taxon>
        <taxon>rosids</taxon>
        <taxon>malvids</taxon>
        <taxon>Brassicales</taxon>
        <taxon>Brassicaceae</taxon>
        <taxon>Camelineae</taxon>
        <taxon>Arabidopsis</taxon>
    </lineage>
</organism>
<evidence type="ECO:0000313" key="2">
    <source>
        <dbReference type="EMBL" id="EFH59708.1"/>
    </source>
</evidence>
<accession>D7L3F3</accession>
<evidence type="ECO:0000256" key="1">
    <source>
        <dbReference type="SAM" id="MobiDB-lite"/>
    </source>
</evidence>
<dbReference type="HOGENOM" id="CLU_1490988_0_0_1"/>
<dbReference type="AlphaFoldDB" id="D7L3F3"/>
<protein>
    <submittedName>
        <fullName evidence="2">Predicted protein</fullName>
    </submittedName>
</protein>
<feature type="region of interest" description="Disordered" evidence="1">
    <location>
        <begin position="157"/>
        <end position="181"/>
    </location>
</feature>
<proteinExistence type="predicted"/>